<sequence length="170" mass="18732">MWRFLLSTKGRTARLPYALFMVSTSLGLFAAYAFLLPGIMNTGISIASPVLSVFGLLAFVLIWPSYALAVRRLKDLNGPIWPALFFLLPFLTSLLFIVSPWIVPVFPENSTGINPEYEALTRTLRQVSEAVGWLNRALTLILCFIPGTKGANRYGPPPGQKAAPDLSVFE</sequence>
<dbReference type="Pfam" id="PF05656">
    <property type="entry name" value="DUF805"/>
    <property type="match status" value="1"/>
</dbReference>
<feature type="transmembrane region" description="Helical" evidence="1">
    <location>
        <begin position="46"/>
        <end position="68"/>
    </location>
</feature>
<dbReference type="RefSeq" id="WP_272741592.1">
    <property type="nucleotide sequence ID" value="NZ_JAQQKW010000006.1"/>
</dbReference>
<dbReference type="PANTHER" id="PTHR34980:SF3">
    <property type="entry name" value="BLR8105 PROTEIN"/>
    <property type="match status" value="1"/>
</dbReference>
<evidence type="ECO:0000313" key="2">
    <source>
        <dbReference type="EMBL" id="MDC7694887.1"/>
    </source>
</evidence>
<keyword evidence="1" id="KW-0812">Transmembrane</keyword>
<feature type="transmembrane region" description="Helical" evidence="1">
    <location>
        <begin position="80"/>
        <end position="103"/>
    </location>
</feature>
<dbReference type="InterPro" id="IPR008523">
    <property type="entry name" value="DUF805"/>
</dbReference>
<reference evidence="2 3" key="1">
    <citation type="submission" date="2023-01" db="EMBL/GenBank/DDBJ databases">
        <title>Novel species of the genus Asticcacaulis isolated from rivers.</title>
        <authorList>
            <person name="Lu H."/>
        </authorList>
    </citation>
    <scope>NUCLEOTIDE SEQUENCE [LARGE SCALE GENOMIC DNA]</scope>
    <source>
        <strain evidence="2 3">DXS10W</strain>
    </source>
</reference>
<gene>
    <name evidence="2" type="ORF">PQU94_11400</name>
</gene>
<keyword evidence="1" id="KW-0472">Membrane</keyword>
<dbReference type="Proteomes" id="UP001216595">
    <property type="component" value="Unassembled WGS sequence"/>
</dbReference>
<keyword evidence="1" id="KW-1133">Transmembrane helix</keyword>
<dbReference type="PANTHER" id="PTHR34980">
    <property type="entry name" value="INNER MEMBRANE PROTEIN-RELATED-RELATED"/>
    <property type="match status" value="1"/>
</dbReference>
<evidence type="ECO:0000313" key="3">
    <source>
        <dbReference type="Proteomes" id="UP001216595"/>
    </source>
</evidence>
<proteinExistence type="predicted"/>
<dbReference type="EMBL" id="JAQQKW010000006">
    <property type="protein sequence ID" value="MDC7694887.1"/>
    <property type="molecule type" value="Genomic_DNA"/>
</dbReference>
<comment type="caution">
    <text evidence="2">The sequence shown here is derived from an EMBL/GenBank/DDBJ whole genome shotgun (WGS) entry which is preliminary data.</text>
</comment>
<evidence type="ECO:0000256" key="1">
    <source>
        <dbReference type="SAM" id="Phobius"/>
    </source>
</evidence>
<protein>
    <submittedName>
        <fullName evidence="2">DUF805 domain-containing protein</fullName>
    </submittedName>
</protein>
<organism evidence="2 3">
    <name type="scientific">Asticcacaulis currens</name>
    <dbReference type="NCBI Taxonomy" id="2984210"/>
    <lineage>
        <taxon>Bacteria</taxon>
        <taxon>Pseudomonadati</taxon>
        <taxon>Pseudomonadota</taxon>
        <taxon>Alphaproteobacteria</taxon>
        <taxon>Caulobacterales</taxon>
        <taxon>Caulobacteraceae</taxon>
        <taxon>Asticcacaulis</taxon>
    </lineage>
</organism>
<feature type="transmembrane region" description="Helical" evidence="1">
    <location>
        <begin position="12"/>
        <end position="34"/>
    </location>
</feature>
<name>A0ABT5IFZ6_9CAUL</name>
<keyword evidence="3" id="KW-1185">Reference proteome</keyword>
<accession>A0ABT5IFZ6</accession>